<reference evidence="1 2" key="2">
    <citation type="submission" date="2020-05" db="EMBL/GenBank/DDBJ databases">
        <title>Identification and distribution of gene clusters putatively required for synthesis of sphingolipid metabolism inhibitors in phylogenetically diverse species of the filamentous fungus Fusarium.</title>
        <authorList>
            <person name="Kim H.-S."/>
            <person name="Busman M."/>
            <person name="Brown D.W."/>
            <person name="Divon H."/>
            <person name="Uhlig S."/>
            <person name="Proctor R.H."/>
        </authorList>
    </citation>
    <scope>NUCLEOTIDE SEQUENCE [LARGE SCALE GENOMIC DNA]</scope>
    <source>
        <strain evidence="1 2">NRRL 25331</strain>
    </source>
</reference>
<comment type="caution">
    <text evidence="1">The sequence shown here is derived from an EMBL/GenBank/DDBJ whole genome shotgun (WGS) entry which is preliminary data.</text>
</comment>
<evidence type="ECO:0000313" key="1">
    <source>
        <dbReference type="EMBL" id="KAF5677378.1"/>
    </source>
</evidence>
<gene>
    <name evidence="1" type="ORF">FCIRC_6777</name>
</gene>
<reference evidence="2" key="1">
    <citation type="journal article" date="2020" name="BMC Genomics">
        <title>Correction to: Identification and distribution of gene clusters required for synthesis of sphingolipid metabolism inhibitors in diverse species of the filamentous fungus Fusarium.</title>
        <authorList>
            <person name="Kim H.S."/>
            <person name="Lohmar J.M."/>
            <person name="Busman M."/>
            <person name="Brown D.W."/>
            <person name="Naumann T.A."/>
            <person name="Divon H.H."/>
            <person name="Lysoe E."/>
            <person name="Uhlig S."/>
            <person name="Proctor R.H."/>
        </authorList>
    </citation>
    <scope>NUCLEOTIDE SEQUENCE [LARGE SCALE GENOMIC DNA]</scope>
    <source>
        <strain evidence="2">NRRL 25331</strain>
    </source>
</reference>
<keyword evidence="2" id="KW-1185">Reference proteome</keyword>
<protein>
    <submittedName>
        <fullName evidence="1">Uncharacterized protein</fullName>
    </submittedName>
</protein>
<dbReference type="Proteomes" id="UP000572754">
    <property type="component" value="Unassembled WGS sequence"/>
</dbReference>
<dbReference type="EMBL" id="JAAQPE010000225">
    <property type="protein sequence ID" value="KAF5677378.1"/>
    <property type="molecule type" value="Genomic_DNA"/>
</dbReference>
<sequence length="193" mass="22074">MGKQPFAHFSMDARRFRENFAVYHPQAPGHADIVASLDHLKRHQLSRESFPTIIRLLQPRNRVDNSHLKTAIRVHTPVNSATLALIAGYLKPFQLFPPAVSNLSLGMHCSDIGELVKNVSRRANPRLSCRGRNVAASRTHAQDAHSRRRNVAARFHARLALIKVYIALTQDLRHRRRQIPSIKSTQRHARYHK</sequence>
<proteinExistence type="predicted"/>
<dbReference type="AlphaFoldDB" id="A0A8H5TVH7"/>
<accession>A0A8H5TVH7</accession>
<evidence type="ECO:0000313" key="2">
    <source>
        <dbReference type="Proteomes" id="UP000572754"/>
    </source>
</evidence>
<organism evidence="1 2">
    <name type="scientific">Fusarium circinatum</name>
    <name type="common">Pitch canker fungus</name>
    <name type="synonym">Gibberella circinata</name>
    <dbReference type="NCBI Taxonomy" id="48490"/>
    <lineage>
        <taxon>Eukaryota</taxon>
        <taxon>Fungi</taxon>
        <taxon>Dikarya</taxon>
        <taxon>Ascomycota</taxon>
        <taxon>Pezizomycotina</taxon>
        <taxon>Sordariomycetes</taxon>
        <taxon>Hypocreomycetidae</taxon>
        <taxon>Hypocreales</taxon>
        <taxon>Nectriaceae</taxon>
        <taxon>Fusarium</taxon>
        <taxon>Fusarium fujikuroi species complex</taxon>
    </lineage>
</organism>
<name>A0A8H5TVH7_FUSCI</name>